<dbReference type="OrthoDB" id="5429716at2759"/>
<accession>A0A8H5WR61</accession>
<dbReference type="Gene3D" id="3.40.1090.10">
    <property type="entry name" value="Cytosolic phospholipase A2 catalytic domain"/>
    <property type="match status" value="1"/>
</dbReference>
<gene>
    <name evidence="2" type="ORF">FHETE_5772</name>
</gene>
<keyword evidence="3" id="KW-1185">Reference proteome</keyword>
<evidence type="ECO:0000313" key="3">
    <source>
        <dbReference type="Proteomes" id="UP000567885"/>
    </source>
</evidence>
<dbReference type="AlphaFoldDB" id="A0A8H5WR61"/>
<organism evidence="2 3">
    <name type="scientific">Fusarium heterosporum</name>
    <dbReference type="NCBI Taxonomy" id="42747"/>
    <lineage>
        <taxon>Eukaryota</taxon>
        <taxon>Fungi</taxon>
        <taxon>Dikarya</taxon>
        <taxon>Ascomycota</taxon>
        <taxon>Pezizomycotina</taxon>
        <taxon>Sordariomycetes</taxon>
        <taxon>Hypocreomycetidae</taxon>
        <taxon>Hypocreales</taxon>
        <taxon>Nectriaceae</taxon>
        <taxon>Fusarium</taxon>
        <taxon>Fusarium heterosporum species complex</taxon>
    </lineage>
</organism>
<dbReference type="EMBL" id="JAAGWQ010000103">
    <property type="protein sequence ID" value="KAF5667069.1"/>
    <property type="molecule type" value="Genomic_DNA"/>
</dbReference>
<reference evidence="2 3" key="1">
    <citation type="submission" date="2020-05" db="EMBL/GenBank/DDBJ databases">
        <title>Identification and distribution of gene clusters putatively required for synthesis of sphingolipid metabolism inhibitors in phylogenetically diverse species of the filamentous fungus Fusarium.</title>
        <authorList>
            <person name="Kim H.-S."/>
            <person name="Busman M."/>
            <person name="Brown D.W."/>
            <person name="Divon H."/>
            <person name="Uhlig S."/>
            <person name="Proctor R.H."/>
        </authorList>
    </citation>
    <scope>NUCLEOTIDE SEQUENCE [LARGE SCALE GENOMIC DNA]</scope>
    <source>
        <strain evidence="2 3">NRRL 20693</strain>
    </source>
</reference>
<name>A0A8H5WR61_FUSHE</name>
<comment type="caution">
    <text evidence="2">The sequence shown here is derived from an EMBL/GenBank/DDBJ whole genome shotgun (WGS) entry which is preliminary data.</text>
</comment>
<feature type="region of interest" description="Disordered" evidence="1">
    <location>
        <begin position="256"/>
        <end position="276"/>
    </location>
</feature>
<evidence type="ECO:0000256" key="1">
    <source>
        <dbReference type="SAM" id="MobiDB-lite"/>
    </source>
</evidence>
<dbReference type="Proteomes" id="UP000567885">
    <property type="component" value="Unassembled WGS sequence"/>
</dbReference>
<proteinExistence type="predicted"/>
<evidence type="ECO:0000313" key="2">
    <source>
        <dbReference type="EMBL" id="KAF5667069.1"/>
    </source>
</evidence>
<sequence length="411" mass="44898">MPSRTEYFGYGFSNLGPLTTTYEAPAACTTATTDRIYFANATSADIVFGAARCDEPEPLGKCVPSGLAWDKMMSSRAGYIDQGYWAFHSPGVVCPKGWTTAGTLAHGNKTGSVDKSGVFTQPPFPFGQPIDYLLTPEEILLNVLEPSETFAYCCPSGWSAGQWGGCRSSIEPVSSATYSEICNRYLPPSVIAEVHTLDGTSLTTPLISYMTASYTSTQTRPISELTEDNPTAYEDMIIVRQFPAVAMMYKASDIKEAKETNNPRETGGSEADDDNGASALKTGSFVPLVAWRTSLYLFLKMSEQCLVRLNTSLLDEEAICLLSLDDERRKDGTQPSDVFDLIGGAISGELITIMLGRFRLGVDECIASYNELIKVVFSDKARTHQSEVNFRRQTQALFDSKTLQIAIESTI</sequence>
<protein>
    <submittedName>
        <fullName evidence="2">Uncharacterized protein</fullName>
    </submittedName>
</protein>